<dbReference type="OrthoDB" id="5125810at2"/>
<organism evidence="2 3">
    <name type="scientific">Microcella frigidaquae</name>
    <dbReference type="NCBI Taxonomy" id="424758"/>
    <lineage>
        <taxon>Bacteria</taxon>
        <taxon>Bacillati</taxon>
        <taxon>Actinomycetota</taxon>
        <taxon>Actinomycetes</taxon>
        <taxon>Micrococcales</taxon>
        <taxon>Microbacteriaceae</taxon>
        <taxon>Microcella</taxon>
    </lineage>
</organism>
<evidence type="ECO:0000313" key="3">
    <source>
        <dbReference type="Proteomes" id="UP000552883"/>
    </source>
</evidence>
<proteinExistence type="predicted"/>
<dbReference type="AlphaFoldDB" id="A0A840XKU7"/>
<reference evidence="2 3" key="1">
    <citation type="submission" date="2020-08" db="EMBL/GenBank/DDBJ databases">
        <title>Sequencing the genomes of 1000 actinobacteria strains.</title>
        <authorList>
            <person name="Klenk H.-P."/>
        </authorList>
    </citation>
    <scope>NUCLEOTIDE SEQUENCE [LARGE SCALE GENOMIC DNA]</scope>
    <source>
        <strain evidence="2 3">DSM 23889</strain>
    </source>
</reference>
<gene>
    <name evidence="2" type="ORF">BJ959_000774</name>
</gene>
<protein>
    <submittedName>
        <fullName evidence="2">Uncharacterized protein</fullName>
    </submittedName>
</protein>
<feature type="transmembrane region" description="Helical" evidence="1">
    <location>
        <begin position="33"/>
        <end position="53"/>
    </location>
</feature>
<comment type="caution">
    <text evidence="2">The sequence shown here is derived from an EMBL/GenBank/DDBJ whole genome shotgun (WGS) entry which is preliminary data.</text>
</comment>
<evidence type="ECO:0000313" key="2">
    <source>
        <dbReference type="EMBL" id="MBB5617278.1"/>
    </source>
</evidence>
<evidence type="ECO:0000256" key="1">
    <source>
        <dbReference type="SAM" id="Phobius"/>
    </source>
</evidence>
<dbReference type="Proteomes" id="UP000552883">
    <property type="component" value="Unassembled WGS sequence"/>
</dbReference>
<accession>A0A840XKU7</accession>
<keyword evidence="1" id="KW-0812">Transmembrane</keyword>
<keyword evidence="1" id="KW-1133">Transmembrane helix</keyword>
<dbReference type="EMBL" id="JACHBS010000001">
    <property type="protein sequence ID" value="MBB5617278.1"/>
    <property type="molecule type" value="Genomic_DNA"/>
</dbReference>
<keyword evidence="1" id="KW-0472">Membrane</keyword>
<keyword evidence="3" id="KW-1185">Reference proteome</keyword>
<sequence length="59" mass="6601">MNLIAVVVSMLLFLSSFVLFAYAYAVPEGWQALTFFIGIMAVTLSLAIPFHILGHRERN</sequence>
<name>A0A840XKU7_9MICO</name>
<dbReference type="RefSeq" id="WP_153982487.1">
    <property type="nucleotide sequence ID" value="NZ_BAAANZ010000009.1"/>
</dbReference>